<accession>A0A660L898</accession>
<reference evidence="2 3" key="1">
    <citation type="submission" date="2018-10" db="EMBL/GenBank/DDBJ databases">
        <title>Genomic Encyclopedia of Type Strains, Phase IV (KMG-IV): sequencing the most valuable type-strain genomes for metagenomic binning, comparative biology and taxonomic classification.</title>
        <authorList>
            <person name="Goeker M."/>
        </authorList>
    </citation>
    <scope>NUCLEOTIDE SEQUENCE [LARGE SCALE GENOMIC DNA]</scope>
    <source>
        <strain evidence="2 3">DSM 22653</strain>
    </source>
</reference>
<comment type="caution">
    <text evidence="2">The sequence shown here is derived from an EMBL/GenBank/DDBJ whole genome shotgun (WGS) entry which is preliminary data.</text>
</comment>
<evidence type="ECO:0000313" key="2">
    <source>
        <dbReference type="EMBL" id="RKQ89052.1"/>
    </source>
</evidence>
<evidence type="ECO:0000313" key="3">
    <source>
        <dbReference type="Proteomes" id="UP000267019"/>
    </source>
</evidence>
<gene>
    <name evidence="2" type="ORF">C7438_0708</name>
</gene>
<dbReference type="EMBL" id="RBIJ01000001">
    <property type="protein sequence ID" value="RKQ89052.1"/>
    <property type="molecule type" value="Genomic_DNA"/>
</dbReference>
<keyword evidence="1" id="KW-0812">Transmembrane</keyword>
<organism evidence="2 3">
    <name type="scientific">Brockia lithotrophica</name>
    <dbReference type="NCBI Taxonomy" id="933949"/>
    <lineage>
        <taxon>Bacteria</taxon>
        <taxon>Bacillati</taxon>
        <taxon>Bacillota</taxon>
        <taxon>Bacilli</taxon>
        <taxon>Bacillales</taxon>
        <taxon>Bacillales Family X. Incertae Sedis</taxon>
        <taxon>Brockia</taxon>
    </lineage>
</organism>
<feature type="transmembrane region" description="Helical" evidence="1">
    <location>
        <begin position="72"/>
        <end position="91"/>
    </location>
</feature>
<evidence type="ECO:0000256" key="1">
    <source>
        <dbReference type="SAM" id="Phobius"/>
    </source>
</evidence>
<keyword evidence="3" id="KW-1185">Reference proteome</keyword>
<keyword evidence="1" id="KW-0472">Membrane</keyword>
<dbReference type="RefSeq" id="WP_121443921.1">
    <property type="nucleotide sequence ID" value="NZ_RBIJ01000001.1"/>
</dbReference>
<proteinExistence type="predicted"/>
<feature type="transmembrane region" description="Helical" evidence="1">
    <location>
        <begin position="7"/>
        <end position="27"/>
    </location>
</feature>
<name>A0A660L898_9BACL</name>
<sequence length="130" mass="13922">MEFVKAYVLSLVLFVLVGTAVVLVFPGRDGEVEVGREMWSLPGLVLGTHLGVAYAAGWFLGSRQNEGGWPAGALLGALYLATLAGFAWIFFDRTPNLPTVALLVGATAAGALGTLSSHLFLRRTPHRRKR</sequence>
<feature type="transmembrane region" description="Helical" evidence="1">
    <location>
        <begin position="39"/>
        <end position="60"/>
    </location>
</feature>
<keyword evidence="1" id="KW-1133">Transmembrane helix</keyword>
<dbReference type="Proteomes" id="UP000267019">
    <property type="component" value="Unassembled WGS sequence"/>
</dbReference>
<feature type="transmembrane region" description="Helical" evidence="1">
    <location>
        <begin position="97"/>
        <end position="121"/>
    </location>
</feature>
<protein>
    <submittedName>
        <fullName evidence="2">Uncharacterized protein</fullName>
    </submittedName>
</protein>
<dbReference type="AlphaFoldDB" id="A0A660L898"/>